<organism evidence="2 3">
    <name type="scientific">Hypholoma sublateritium (strain FD-334 SS-4)</name>
    <dbReference type="NCBI Taxonomy" id="945553"/>
    <lineage>
        <taxon>Eukaryota</taxon>
        <taxon>Fungi</taxon>
        <taxon>Dikarya</taxon>
        <taxon>Basidiomycota</taxon>
        <taxon>Agaricomycotina</taxon>
        <taxon>Agaricomycetes</taxon>
        <taxon>Agaricomycetidae</taxon>
        <taxon>Agaricales</taxon>
        <taxon>Agaricineae</taxon>
        <taxon>Strophariaceae</taxon>
        <taxon>Hypholoma</taxon>
    </lineage>
</organism>
<evidence type="ECO:0000313" key="3">
    <source>
        <dbReference type="Proteomes" id="UP000054270"/>
    </source>
</evidence>
<evidence type="ECO:0000313" key="2">
    <source>
        <dbReference type="EMBL" id="KJA22399.1"/>
    </source>
</evidence>
<reference evidence="3" key="1">
    <citation type="submission" date="2014-04" db="EMBL/GenBank/DDBJ databases">
        <title>Evolutionary Origins and Diversification of the Mycorrhizal Mutualists.</title>
        <authorList>
            <consortium name="DOE Joint Genome Institute"/>
            <consortium name="Mycorrhizal Genomics Consortium"/>
            <person name="Kohler A."/>
            <person name="Kuo A."/>
            <person name="Nagy L.G."/>
            <person name="Floudas D."/>
            <person name="Copeland A."/>
            <person name="Barry K.W."/>
            <person name="Cichocki N."/>
            <person name="Veneault-Fourrey C."/>
            <person name="LaButti K."/>
            <person name="Lindquist E.A."/>
            <person name="Lipzen A."/>
            <person name="Lundell T."/>
            <person name="Morin E."/>
            <person name="Murat C."/>
            <person name="Riley R."/>
            <person name="Ohm R."/>
            <person name="Sun H."/>
            <person name="Tunlid A."/>
            <person name="Henrissat B."/>
            <person name="Grigoriev I.V."/>
            <person name="Hibbett D.S."/>
            <person name="Martin F."/>
        </authorList>
    </citation>
    <scope>NUCLEOTIDE SEQUENCE [LARGE SCALE GENOMIC DNA]</scope>
    <source>
        <strain evidence="3">FD-334 SS-4</strain>
    </source>
</reference>
<sequence>MTRAVATAVQRNQPPHTGPPCGQPCFRRTHCEEGADSHAVEDDADIHCESEQRHARPTRASRTSTARCRVQTRIDYPAHVLHPLPDNVSFELLSVLVHAARRVQSVKTRAKRVDGVRMLAEDDLRAAPFFISSGGAFASRGARDQPEIRIVEDDFCDGSEATCKRGVGADIANVDGLLGIGGKVDQTDCYYLFGAHALTAQGKLEENTLT</sequence>
<dbReference type="EMBL" id="KN817550">
    <property type="protein sequence ID" value="KJA22399.1"/>
    <property type="molecule type" value="Genomic_DNA"/>
</dbReference>
<gene>
    <name evidence="2" type="ORF">HYPSUDRAFT_54927</name>
</gene>
<proteinExistence type="predicted"/>
<accession>A0A0D2NU61</accession>
<keyword evidence="3" id="KW-1185">Reference proteome</keyword>
<protein>
    <submittedName>
        <fullName evidence="2">Uncharacterized protein</fullName>
    </submittedName>
</protein>
<dbReference type="Proteomes" id="UP000054270">
    <property type="component" value="Unassembled WGS sequence"/>
</dbReference>
<name>A0A0D2NU61_HYPSF</name>
<evidence type="ECO:0000256" key="1">
    <source>
        <dbReference type="SAM" id="MobiDB-lite"/>
    </source>
</evidence>
<dbReference type="AlphaFoldDB" id="A0A0D2NU61"/>
<feature type="region of interest" description="Disordered" evidence="1">
    <location>
        <begin position="1"/>
        <end position="22"/>
    </location>
</feature>